<dbReference type="AlphaFoldDB" id="A0AAE0TTC1"/>
<protein>
    <submittedName>
        <fullName evidence="2">Uncharacterized protein</fullName>
    </submittedName>
</protein>
<evidence type="ECO:0000313" key="3">
    <source>
        <dbReference type="Proteomes" id="UP001274830"/>
    </source>
</evidence>
<reference evidence="2" key="1">
    <citation type="submission" date="2023-07" db="EMBL/GenBank/DDBJ databases">
        <title>Black Yeasts Isolated from many extreme environments.</title>
        <authorList>
            <person name="Coleine C."/>
            <person name="Stajich J.E."/>
            <person name="Selbmann L."/>
        </authorList>
    </citation>
    <scope>NUCLEOTIDE SEQUENCE</scope>
    <source>
        <strain evidence="2">CCFEE 5485</strain>
    </source>
</reference>
<name>A0AAE0TTC1_9PEZI</name>
<sequence>MATSQPNYNPLYTRATIHELQGFIHARIGKLLPMRNGKKALRQVLGKLDHEQTFPLPALPSDIRLMIYEQILHPEVASQSYVRGGKVVHRPRELPVIRNTAIFRVSKQVSREARHYWYQQKTFQVHMITRYYFADTSSGHKQLTECFSEAVKGLVVCSYETRSRGCRTALGHFHDSLMGKGPSFGFLHKLRHLSVDLQLKTYGSGASPAARVWANANFMLFCLANAIRRSDTIEDVTFDISRTTPECTDEALKRILFPVALIRRLDRPHPRVIVNGLPEAMHAWMHQHSKDSKLWTKIRDHDKIRAEGYRMVEDVKLLSRTREGRNVAWALRQIDADAFVMAGWAEGITSIMFADREGFEHMDSLTKALRLVLDEMRAAIENPDVESPQLSAGSVVDTIQGRSRGVTLEGDQSTETTRDSKTSLLSGRLGTM</sequence>
<dbReference type="Proteomes" id="UP001274830">
    <property type="component" value="Unassembled WGS sequence"/>
</dbReference>
<comment type="caution">
    <text evidence="2">The sequence shown here is derived from an EMBL/GenBank/DDBJ whole genome shotgun (WGS) entry which is preliminary data.</text>
</comment>
<keyword evidence="3" id="KW-1185">Reference proteome</keyword>
<gene>
    <name evidence="2" type="ORF">LTR78_008354</name>
</gene>
<feature type="region of interest" description="Disordered" evidence="1">
    <location>
        <begin position="401"/>
        <end position="432"/>
    </location>
</feature>
<evidence type="ECO:0000313" key="2">
    <source>
        <dbReference type="EMBL" id="KAK3671809.1"/>
    </source>
</evidence>
<organism evidence="2 3">
    <name type="scientific">Recurvomyces mirabilis</name>
    <dbReference type="NCBI Taxonomy" id="574656"/>
    <lineage>
        <taxon>Eukaryota</taxon>
        <taxon>Fungi</taxon>
        <taxon>Dikarya</taxon>
        <taxon>Ascomycota</taxon>
        <taxon>Pezizomycotina</taxon>
        <taxon>Dothideomycetes</taxon>
        <taxon>Dothideomycetidae</taxon>
        <taxon>Mycosphaerellales</taxon>
        <taxon>Teratosphaeriaceae</taxon>
        <taxon>Recurvomyces</taxon>
    </lineage>
</organism>
<evidence type="ECO:0000256" key="1">
    <source>
        <dbReference type="SAM" id="MobiDB-lite"/>
    </source>
</evidence>
<proteinExistence type="predicted"/>
<dbReference type="EMBL" id="JAUTXT010000039">
    <property type="protein sequence ID" value="KAK3671809.1"/>
    <property type="molecule type" value="Genomic_DNA"/>
</dbReference>
<accession>A0AAE0TTC1</accession>